<evidence type="ECO:0000313" key="2">
    <source>
        <dbReference type="Proteomes" id="UP001428341"/>
    </source>
</evidence>
<dbReference type="PANTHER" id="PTHR43205:SF12">
    <property type="entry name" value="OS06G0602900 PROTEIN"/>
    <property type="match status" value="1"/>
</dbReference>
<dbReference type="GO" id="GO:0016628">
    <property type="term" value="F:oxidoreductase activity, acting on the CH-CH group of donors, NAD or NADP as acceptor"/>
    <property type="evidence" value="ECO:0007669"/>
    <property type="project" value="InterPro"/>
</dbReference>
<dbReference type="Gene3D" id="3.40.50.720">
    <property type="entry name" value="NAD(P)-binding Rossmann-like Domain"/>
    <property type="match status" value="1"/>
</dbReference>
<comment type="caution">
    <text evidence="1">The sequence shown here is derived from an EMBL/GenBank/DDBJ whole genome shotgun (WGS) entry which is preliminary data.</text>
</comment>
<sequence length="130" mass="14337">MCKRGILRVPLFGGRVLALLIPLVSTHLWSAHVSLSVLLISLWPRRSVRNGSVADLVAIVKEKLARYFPDGIDVYFDNYVGAEMLEAAVANMNLFGRVAACGVMSEYADASKRAAPNMIDIAYKKIKIQE</sequence>
<protein>
    <submittedName>
        <fullName evidence="1">Uncharacterized protein</fullName>
    </submittedName>
</protein>
<accession>A0AAP0MHS3</accession>
<gene>
    <name evidence="1" type="ORF">WN944_000661</name>
</gene>
<proteinExistence type="predicted"/>
<keyword evidence="2" id="KW-1185">Reference proteome</keyword>
<dbReference type="Proteomes" id="UP001428341">
    <property type="component" value="Unassembled WGS sequence"/>
</dbReference>
<name>A0AAP0MHS3_9ROSI</name>
<dbReference type="AlphaFoldDB" id="A0AAP0MHS3"/>
<organism evidence="1 2">
    <name type="scientific">Citrus x changshan-huyou</name>
    <dbReference type="NCBI Taxonomy" id="2935761"/>
    <lineage>
        <taxon>Eukaryota</taxon>
        <taxon>Viridiplantae</taxon>
        <taxon>Streptophyta</taxon>
        <taxon>Embryophyta</taxon>
        <taxon>Tracheophyta</taxon>
        <taxon>Spermatophyta</taxon>
        <taxon>Magnoliopsida</taxon>
        <taxon>eudicotyledons</taxon>
        <taxon>Gunneridae</taxon>
        <taxon>Pentapetalae</taxon>
        <taxon>rosids</taxon>
        <taxon>malvids</taxon>
        <taxon>Sapindales</taxon>
        <taxon>Rutaceae</taxon>
        <taxon>Aurantioideae</taxon>
        <taxon>Citrus</taxon>
    </lineage>
</organism>
<dbReference type="PANTHER" id="PTHR43205">
    <property type="entry name" value="PROSTAGLANDIN REDUCTASE"/>
    <property type="match status" value="1"/>
</dbReference>
<dbReference type="InterPro" id="IPR045010">
    <property type="entry name" value="MDR_fam"/>
</dbReference>
<dbReference type="SUPFAM" id="SSF51735">
    <property type="entry name" value="NAD(P)-binding Rossmann-fold domains"/>
    <property type="match status" value="1"/>
</dbReference>
<dbReference type="EMBL" id="JBCGBO010000004">
    <property type="protein sequence ID" value="KAK9208307.1"/>
    <property type="molecule type" value="Genomic_DNA"/>
</dbReference>
<evidence type="ECO:0000313" key="1">
    <source>
        <dbReference type="EMBL" id="KAK9208307.1"/>
    </source>
</evidence>
<dbReference type="InterPro" id="IPR036291">
    <property type="entry name" value="NAD(P)-bd_dom_sf"/>
</dbReference>
<reference evidence="1 2" key="1">
    <citation type="submission" date="2024-05" db="EMBL/GenBank/DDBJ databases">
        <title>Haplotype-resolved chromosome-level genome assembly of Huyou (Citrus changshanensis).</title>
        <authorList>
            <person name="Miao C."/>
            <person name="Chen W."/>
            <person name="Wu Y."/>
            <person name="Wang L."/>
            <person name="Zhao S."/>
            <person name="Grierson D."/>
            <person name="Xu C."/>
            <person name="Chen K."/>
        </authorList>
    </citation>
    <scope>NUCLEOTIDE SEQUENCE [LARGE SCALE GENOMIC DNA]</scope>
    <source>
        <strain evidence="1">01-14</strain>
        <tissue evidence="1">Leaf</tissue>
    </source>
</reference>